<feature type="compositionally biased region" description="Low complexity" evidence="10">
    <location>
        <begin position="332"/>
        <end position="352"/>
    </location>
</feature>
<evidence type="ECO:0000256" key="6">
    <source>
        <dbReference type="ARBA" id="ARBA00022840"/>
    </source>
</evidence>
<dbReference type="OrthoDB" id="2649at2759"/>
<accession>A0A5N5QUL2</accession>
<organism evidence="12 13">
    <name type="scientific">Ceratobasidium theobromae</name>
    <dbReference type="NCBI Taxonomy" id="1582974"/>
    <lineage>
        <taxon>Eukaryota</taxon>
        <taxon>Fungi</taxon>
        <taxon>Dikarya</taxon>
        <taxon>Basidiomycota</taxon>
        <taxon>Agaricomycotina</taxon>
        <taxon>Agaricomycetes</taxon>
        <taxon>Cantharellales</taxon>
        <taxon>Ceratobasidiaceae</taxon>
        <taxon>Ceratobasidium</taxon>
    </lineage>
</organism>
<keyword evidence="13" id="KW-1185">Reference proteome</keyword>
<evidence type="ECO:0000256" key="2">
    <source>
        <dbReference type="ARBA" id="ARBA00022527"/>
    </source>
</evidence>
<feature type="region of interest" description="Disordered" evidence="10">
    <location>
        <begin position="201"/>
        <end position="246"/>
    </location>
</feature>
<dbReference type="InterPro" id="IPR017441">
    <property type="entry name" value="Protein_kinase_ATP_BS"/>
</dbReference>
<feature type="compositionally biased region" description="Polar residues" evidence="10">
    <location>
        <begin position="218"/>
        <end position="228"/>
    </location>
</feature>
<feature type="binding site" evidence="9">
    <location>
        <position position="68"/>
    </location>
    <ligand>
        <name>ATP</name>
        <dbReference type="ChEBI" id="CHEBI:30616"/>
    </ligand>
</feature>
<dbReference type="PROSITE" id="PS00108">
    <property type="entry name" value="PROTEIN_KINASE_ST"/>
    <property type="match status" value="1"/>
</dbReference>
<evidence type="ECO:0000256" key="5">
    <source>
        <dbReference type="ARBA" id="ARBA00022777"/>
    </source>
</evidence>
<keyword evidence="4 9" id="KW-0547">Nucleotide-binding</keyword>
<keyword evidence="3" id="KW-0808">Transferase</keyword>
<dbReference type="InterPro" id="IPR051334">
    <property type="entry name" value="SRPK"/>
</dbReference>
<feature type="region of interest" description="Disordered" evidence="10">
    <location>
        <begin position="258"/>
        <end position="352"/>
    </location>
</feature>
<dbReference type="Pfam" id="PF00069">
    <property type="entry name" value="Pkinase"/>
    <property type="match status" value="2"/>
</dbReference>
<dbReference type="InterPro" id="IPR000719">
    <property type="entry name" value="Prot_kinase_dom"/>
</dbReference>
<protein>
    <recommendedName>
        <fullName evidence="1">non-specific serine/threonine protein kinase</fullName>
        <ecNumber evidence="1">2.7.11.1</ecNumber>
    </recommendedName>
</protein>
<dbReference type="GO" id="GO:0004674">
    <property type="term" value="F:protein serine/threonine kinase activity"/>
    <property type="evidence" value="ECO:0007669"/>
    <property type="project" value="UniProtKB-KW"/>
</dbReference>
<dbReference type="GO" id="GO:0005737">
    <property type="term" value="C:cytoplasm"/>
    <property type="evidence" value="ECO:0007669"/>
    <property type="project" value="TreeGrafter"/>
</dbReference>
<dbReference type="PANTHER" id="PTHR47634:SF9">
    <property type="entry name" value="PROTEIN KINASE DOMAIN-CONTAINING PROTEIN-RELATED"/>
    <property type="match status" value="1"/>
</dbReference>
<reference evidence="12 13" key="1">
    <citation type="journal article" date="2019" name="Fungal Biol. Biotechnol.">
        <title>Draft genome sequence of fastidious pathogen Ceratobasidium theobromae, which causes vascular-streak dieback in Theobroma cacao.</title>
        <authorList>
            <person name="Ali S.S."/>
            <person name="Asman A."/>
            <person name="Shao J."/>
            <person name="Firmansyah A.P."/>
            <person name="Susilo A.W."/>
            <person name="Rosmana A."/>
            <person name="McMahon P."/>
            <person name="Junaid M."/>
            <person name="Guest D."/>
            <person name="Kheng T.Y."/>
            <person name="Meinhardt L.W."/>
            <person name="Bailey B.A."/>
        </authorList>
    </citation>
    <scope>NUCLEOTIDE SEQUENCE [LARGE SCALE GENOMIC DNA]</scope>
    <source>
        <strain evidence="12 13">CT2</strain>
    </source>
</reference>
<evidence type="ECO:0000256" key="4">
    <source>
        <dbReference type="ARBA" id="ARBA00022741"/>
    </source>
</evidence>
<sequence length="640" mass="69773">MPSVHTGSLMTEDEEDWEDYVKGGYHPVQIGDTFSDGRYIVVRKLGWGHFSTVWLAKDSKHNRHVALKVVKSAPRYTETALDEIKLLQRLISGDTNHPGRRHVIGVSSVASSDTGRCTDILFMCKGFLDHFRHKGPNGNHAKGVPVHLVKQISKQILLGLDYMHRTCGVIHTDLKPENVLICIEDVEAVVQAELESSQNNQAPTKIVGVPPSRGRGGNQTPRSESIFITGSRPLPSPSSSYGTSPALDKWGFVMSRINGEEEDKDKDKEKEATNGARDKSETKTDSVERAMGGVSMHDSPGPSTKPTPATGPGLLTRNAPADVHSQQQPTPSSSNGKSNSSPSPHSSGVVKAKVVSAGEGSPISPIPLEMRGSPSLDPAAMAERITVKIADLGNACWTDHHFTDDIQTRQYRCPEVILGAKWGTSADVWSAACVIFELLTGGDYLFDPQSGTKYSKDDDHIAQIIELLGEFPKSLAFSGKYSGEFFNRKGKCELRHIHKLRFWPMESVLHDKYLLPRADADMISSFLTPMMRLNPEKRARAIDMVNHPWLEGIVVQGEIDLILQKAERERERGRSGSRAIGSSRSGTGSGSGSKSKSKSGSQRRPSGPRDPKKDVQALNEAAAVDAMRPVDEAALLGGNE</sequence>
<keyword evidence="5 12" id="KW-0418">Kinase</keyword>
<dbReference type="PANTHER" id="PTHR47634">
    <property type="entry name" value="PROTEIN KINASE DOMAIN-CONTAINING PROTEIN-RELATED"/>
    <property type="match status" value="1"/>
</dbReference>
<evidence type="ECO:0000256" key="1">
    <source>
        <dbReference type="ARBA" id="ARBA00012513"/>
    </source>
</evidence>
<dbReference type="FunFam" id="1.10.510.10:FF:000409">
    <property type="entry name" value="CMGC/SRPK protein kinase"/>
    <property type="match status" value="1"/>
</dbReference>
<comment type="catalytic activity">
    <reaction evidence="7">
        <text>L-threonyl-[protein] + ATP = O-phospho-L-threonyl-[protein] + ADP + H(+)</text>
        <dbReference type="Rhea" id="RHEA:46608"/>
        <dbReference type="Rhea" id="RHEA-COMP:11060"/>
        <dbReference type="Rhea" id="RHEA-COMP:11605"/>
        <dbReference type="ChEBI" id="CHEBI:15378"/>
        <dbReference type="ChEBI" id="CHEBI:30013"/>
        <dbReference type="ChEBI" id="CHEBI:30616"/>
        <dbReference type="ChEBI" id="CHEBI:61977"/>
        <dbReference type="ChEBI" id="CHEBI:456216"/>
        <dbReference type="EC" id="2.7.11.1"/>
    </reaction>
</comment>
<evidence type="ECO:0000256" key="9">
    <source>
        <dbReference type="PROSITE-ProRule" id="PRU10141"/>
    </source>
</evidence>
<keyword evidence="2" id="KW-0723">Serine/threonine-protein kinase</keyword>
<dbReference type="PROSITE" id="PS50011">
    <property type="entry name" value="PROTEIN_KINASE_DOM"/>
    <property type="match status" value="1"/>
</dbReference>
<evidence type="ECO:0000256" key="7">
    <source>
        <dbReference type="ARBA" id="ARBA00047899"/>
    </source>
</evidence>
<dbReference type="Gene3D" id="1.10.510.10">
    <property type="entry name" value="Transferase(Phosphotransferase) domain 1"/>
    <property type="match status" value="2"/>
</dbReference>
<evidence type="ECO:0000259" key="11">
    <source>
        <dbReference type="PROSITE" id="PS50011"/>
    </source>
</evidence>
<keyword evidence="6 9" id="KW-0067">ATP-binding</keyword>
<dbReference type="AlphaFoldDB" id="A0A5N5QUL2"/>
<gene>
    <name evidence="12" type="ORF">CTheo_1311</name>
</gene>
<dbReference type="InterPro" id="IPR008271">
    <property type="entry name" value="Ser/Thr_kinase_AS"/>
</dbReference>
<dbReference type="EC" id="2.7.11.1" evidence="1"/>
<evidence type="ECO:0000256" key="10">
    <source>
        <dbReference type="SAM" id="MobiDB-lite"/>
    </source>
</evidence>
<evidence type="ECO:0000313" key="12">
    <source>
        <dbReference type="EMBL" id="KAB5595233.1"/>
    </source>
</evidence>
<dbReference type="GO" id="GO:0005524">
    <property type="term" value="F:ATP binding"/>
    <property type="evidence" value="ECO:0007669"/>
    <property type="project" value="UniProtKB-UniRule"/>
</dbReference>
<comment type="catalytic activity">
    <reaction evidence="8">
        <text>L-seryl-[protein] + ATP = O-phospho-L-seryl-[protein] + ADP + H(+)</text>
        <dbReference type="Rhea" id="RHEA:17989"/>
        <dbReference type="Rhea" id="RHEA-COMP:9863"/>
        <dbReference type="Rhea" id="RHEA-COMP:11604"/>
        <dbReference type="ChEBI" id="CHEBI:15378"/>
        <dbReference type="ChEBI" id="CHEBI:29999"/>
        <dbReference type="ChEBI" id="CHEBI:30616"/>
        <dbReference type="ChEBI" id="CHEBI:83421"/>
        <dbReference type="ChEBI" id="CHEBI:456216"/>
        <dbReference type="EC" id="2.7.11.1"/>
    </reaction>
</comment>
<evidence type="ECO:0000256" key="3">
    <source>
        <dbReference type="ARBA" id="ARBA00022679"/>
    </source>
</evidence>
<feature type="domain" description="Protein kinase" evidence="11">
    <location>
        <begin position="39"/>
        <end position="550"/>
    </location>
</feature>
<dbReference type="GO" id="GO:0005634">
    <property type="term" value="C:nucleus"/>
    <property type="evidence" value="ECO:0007669"/>
    <property type="project" value="TreeGrafter"/>
</dbReference>
<dbReference type="GO" id="GO:0000245">
    <property type="term" value="P:spliceosomal complex assembly"/>
    <property type="evidence" value="ECO:0007669"/>
    <property type="project" value="TreeGrafter"/>
</dbReference>
<feature type="compositionally biased region" description="Low complexity" evidence="10">
    <location>
        <begin position="576"/>
        <end position="605"/>
    </location>
</feature>
<dbReference type="InterPro" id="IPR011009">
    <property type="entry name" value="Kinase-like_dom_sf"/>
</dbReference>
<proteinExistence type="predicted"/>
<feature type="region of interest" description="Disordered" evidence="10">
    <location>
        <begin position="568"/>
        <end position="640"/>
    </location>
</feature>
<dbReference type="GO" id="GO:0050684">
    <property type="term" value="P:regulation of mRNA processing"/>
    <property type="evidence" value="ECO:0007669"/>
    <property type="project" value="TreeGrafter"/>
</dbReference>
<dbReference type="PROSITE" id="PS00107">
    <property type="entry name" value="PROTEIN_KINASE_ATP"/>
    <property type="match status" value="1"/>
</dbReference>
<dbReference type="Gene3D" id="3.30.200.20">
    <property type="entry name" value="Phosphorylase Kinase, domain 1"/>
    <property type="match status" value="1"/>
</dbReference>
<name>A0A5N5QUL2_9AGAM</name>
<dbReference type="EMBL" id="SSOP01000011">
    <property type="protein sequence ID" value="KAB5595233.1"/>
    <property type="molecule type" value="Genomic_DNA"/>
</dbReference>
<feature type="compositionally biased region" description="Basic and acidic residues" evidence="10">
    <location>
        <begin position="265"/>
        <end position="288"/>
    </location>
</feature>
<dbReference type="SMART" id="SM00220">
    <property type="entry name" value="S_TKc"/>
    <property type="match status" value="1"/>
</dbReference>
<evidence type="ECO:0000256" key="8">
    <source>
        <dbReference type="ARBA" id="ARBA00048679"/>
    </source>
</evidence>
<dbReference type="SUPFAM" id="SSF56112">
    <property type="entry name" value="Protein kinase-like (PK-like)"/>
    <property type="match status" value="1"/>
</dbReference>
<evidence type="ECO:0000313" key="13">
    <source>
        <dbReference type="Proteomes" id="UP000383932"/>
    </source>
</evidence>
<dbReference type="Proteomes" id="UP000383932">
    <property type="component" value="Unassembled WGS sequence"/>
</dbReference>
<comment type="caution">
    <text evidence="12">The sequence shown here is derived from an EMBL/GenBank/DDBJ whole genome shotgun (WGS) entry which is preliminary data.</text>
</comment>